<dbReference type="Proteomes" id="UP000324222">
    <property type="component" value="Unassembled WGS sequence"/>
</dbReference>
<protein>
    <submittedName>
        <fullName evidence="2">Uncharacterized protein</fullName>
    </submittedName>
</protein>
<evidence type="ECO:0000256" key="1">
    <source>
        <dbReference type="SAM" id="MobiDB-lite"/>
    </source>
</evidence>
<accession>A0A5B7IB80</accession>
<gene>
    <name evidence="2" type="ORF">E2C01_077337</name>
</gene>
<dbReference type="AlphaFoldDB" id="A0A5B7IB80"/>
<feature type="region of interest" description="Disordered" evidence="1">
    <location>
        <begin position="144"/>
        <end position="165"/>
    </location>
</feature>
<keyword evidence="3" id="KW-1185">Reference proteome</keyword>
<dbReference type="EMBL" id="VSRR010060394">
    <property type="protein sequence ID" value="MPC82661.1"/>
    <property type="molecule type" value="Genomic_DNA"/>
</dbReference>
<reference evidence="2 3" key="1">
    <citation type="submission" date="2019-05" db="EMBL/GenBank/DDBJ databases">
        <title>Another draft genome of Portunus trituberculatus and its Hox gene families provides insights of decapod evolution.</title>
        <authorList>
            <person name="Jeong J.-H."/>
            <person name="Song I."/>
            <person name="Kim S."/>
            <person name="Choi T."/>
            <person name="Kim D."/>
            <person name="Ryu S."/>
            <person name="Kim W."/>
        </authorList>
    </citation>
    <scope>NUCLEOTIDE SEQUENCE [LARGE SCALE GENOMIC DNA]</scope>
    <source>
        <tissue evidence="2">Muscle</tissue>
    </source>
</reference>
<organism evidence="2 3">
    <name type="scientific">Portunus trituberculatus</name>
    <name type="common">Swimming crab</name>
    <name type="synonym">Neptunus trituberculatus</name>
    <dbReference type="NCBI Taxonomy" id="210409"/>
    <lineage>
        <taxon>Eukaryota</taxon>
        <taxon>Metazoa</taxon>
        <taxon>Ecdysozoa</taxon>
        <taxon>Arthropoda</taxon>
        <taxon>Crustacea</taxon>
        <taxon>Multicrustacea</taxon>
        <taxon>Malacostraca</taxon>
        <taxon>Eumalacostraca</taxon>
        <taxon>Eucarida</taxon>
        <taxon>Decapoda</taxon>
        <taxon>Pleocyemata</taxon>
        <taxon>Brachyura</taxon>
        <taxon>Eubrachyura</taxon>
        <taxon>Portunoidea</taxon>
        <taxon>Portunidae</taxon>
        <taxon>Portuninae</taxon>
        <taxon>Portunus</taxon>
    </lineage>
</organism>
<proteinExistence type="predicted"/>
<comment type="caution">
    <text evidence="2">The sequence shown here is derived from an EMBL/GenBank/DDBJ whole genome shotgun (WGS) entry which is preliminary data.</text>
</comment>
<sequence length="204" mass="22616">MRLLRQRPPRPARQTTAIVASSLKHPTGRPFGPRPTGGRMGATGVPPCLRFPWPQRLTAPQARRDGAGPAARLLTARAKSEARLAAITHEAPATDRAYVWPSPSVRVFGSDGRPLVTTWEAAAYDAFHNQRESYLGPRWSPERRLTQPRTVQAARRGGTERGGSGRGENWVWIRVLVWPKVTTEPRRHAARQHAPQAARNVVVL</sequence>
<evidence type="ECO:0000313" key="2">
    <source>
        <dbReference type="EMBL" id="MPC82661.1"/>
    </source>
</evidence>
<feature type="region of interest" description="Disordered" evidence="1">
    <location>
        <begin position="20"/>
        <end position="47"/>
    </location>
</feature>
<feature type="compositionally biased region" description="Low complexity" evidence="1">
    <location>
        <begin position="28"/>
        <end position="37"/>
    </location>
</feature>
<evidence type="ECO:0000313" key="3">
    <source>
        <dbReference type="Proteomes" id="UP000324222"/>
    </source>
</evidence>
<name>A0A5B7IB80_PORTR</name>